<proteinExistence type="predicted"/>
<reference evidence="2 3" key="1">
    <citation type="journal article" date="2019" name="Plant Biotechnol. J.">
        <title>The red bayberry genome and genetic basis of sex determination.</title>
        <authorList>
            <person name="Jia H.M."/>
            <person name="Jia H.J."/>
            <person name="Cai Q.L."/>
            <person name="Wang Y."/>
            <person name="Zhao H.B."/>
            <person name="Yang W.F."/>
            <person name="Wang G.Y."/>
            <person name="Li Y.H."/>
            <person name="Zhan D.L."/>
            <person name="Shen Y.T."/>
            <person name="Niu Q.F."/>
            <person name="Chang L."/>
            <person name="Qiu J."/>
            <person name="Zhao L."/>
            <person name="Xie H.B."/>
            <person name="Fu W.Y."/>
            <person name="Jin J."/>
            <person name="Li X.W."/>
            <person name="Jiao Y."/>
            <person name="Zhou C.C."/>
            <person name="Tu T."/>
            <person name="Chai C.Y."/>
            <person name="Gao J.L."/>
            <person name="Fan L.J."/>
            <person name="van de Weg E."/>
            <person name="Wang J.Y."/>
            <person name="Gao Z.S."/>
        </authorList>
    </citation>
    <scope>NUCLEOTIDE SEQUENCE [LARGE SCALE GENOMIC DNA]</scope>
    <source>
        <tissue evidence="2">Leaves</tissue>
    </source>
</reference>
<feature type="region of interest" description="Disordered" evidence="1">
    <location>
        <begin position="215"/>
        <end position="234"/>
    </location>
</feature>
<evidence type="ECO:0000313" key="2">
    <source>
        <dbReference type="EMBL" id="KAB1210949.1"/>
    </source>
</evidence>
<accession>A0A6A1VDL1</accession>
<dbReference type="Proteomes" id="UP000516437">
    <property type="component" value="Chromosome 6"/>
</dbReference>
<evidence type="ECO:0008006" key="4">
    <source>
        <dbReference type="Google" id="ProtNLM"/>
    </source>
</evidence>
<evidence type="ECO:0000313" key="3">
    <source>
        <dbReference type="Proteomes" id="UP000516437"/>
    </source>
</evidence>
<protein>
    <recommendedName>
        <fullName evidence="4">Protein WVD2-like 7</fullName>
    </recommendedName>
</protein>
<sequence length="706" mass="79136">MATDTDHYHHRNQSYCGKNWSQSEMPSEVEHPRAMSISDILDHGSISFGRFAADSLAWEKRSVFSHNRCQEELEKFKAPGFVAQKKAFFEDYYKRVRAMKALQAEQQQTSLPVSMCITTQDENAVDAELMKEEKKAFDVTDFESLANDPTGDLDSSGGAIVERSKEANKEESYCLYDDNAIAKITGGTCASLSAIETRHSVKEACYSSVNRISETAQDNSPVPQKAKHDDNNQKKRAQILKAKVTGSSTVNKTQLDCRVTKGVVKPLGNLKPSLDTNTTGKKDNTLVSSKRSTPKIAKYITSNYVSSRGKRTEVQSSATGLTNSLARDMRVTFPFSIGGQLKANSTSKGLLEKLPKKLPLQAQSPQVDYLGYVHLGLFRLALQLIVCITVPEHLCIQGDIKENPINSGLRKKPLDNRRNCDADGRKPSEHSDRQMRPKGELSMNRRPHVINTMNLPAQNNLKQNYEVEFGHRSYVKGLQKKVCLMTLDNLLFGVKTLIFREMRKVMLDLEKNQSLPHPSCPVFARPQVQNQLPRCIIGICRPETCTKRTKVLDVIFYTAITIPLLNLNRNKICIWRNMPPCAQDVLSSMTFTAGGCWSPGSSVSICFVILTACDLVAMQTQDANLAEKVKLKGSRELFVAHPVSMDKRKRTYLQRICGFSKKIEKGHNFGSKKLRENGMREPEVGELKASETEIGILYKRVRKCNP</sequence>
<feature type="compositionally biased region" description="Basic and acidic residues" evidence="1">
    <location>
        <begin position="412"/>
        <end position="439"/>
    </location>
</feature>
<feature type="region of interest" description="Disordered" evidence="1">
    <location>
        <begin position="406"/>
        <end position="440"/>
    </location>
</feature>
<comment type="caution">
    <text evidence="2">The sequence shown here is derived from an EMBL/GenBank/DDBJ whole genome shotgun (WGS) entry which is preliminary data.</text>
</comment>
<dbReference type="OrthoDB" id="621651at2759"/>
<name>A0A6A1VDL1_9ROSI</name>
<keyword evidence="3" id="KW-1185">Reference proteome</keyword>
<dbReference type="PANTHER" id="PTHR47067:SF4">
    <property type="entry name" value="PROTEIN WVD2-LIKE 7 ISOFORM X1"/>
    <property type="match status" value="1"/>
</dbReference>
<dbReference type="AlphaFoldDB" id="A0A6A1VDL1"/>
<dbReference type="InterPro" id="IPR044216">
    <property type="entry name" value="WDL7"/>
</dbReference>
<gene>
    <name evidence="2" type="ORF">CJ030_MR6G019660</name>
</gene>
<organism evidence="2 3">
    <name type="scientific">Morella rubra</name>
    <name type="common">Chinese bayberry</name>
    <dbReference type="NCBI Taxonomy" id="262757"/>
    <lineage>
        <taxon>Eukaryota</taxon>
        <taxon>Viridiplantae</taxon>
        <taxon>Streptophyta</taxon>
        <taxon>Embryophyta</taxon>
        <taxon>Tracheophyta</taxon>
        <taxon>Spermatophyta</taxon>
        <taxon>Magnoliopsida</taxon>
        <taxon>eudicotyledons</taxon>
        <taxon>Gunneridae</taxon>
        <taxon>Pentapetalae</taxon>
        <taxon>rosids</taxon>
        <taxon>fabids</taxon>
        <taxon>Fagales</taxon>
        <taxon>Myricaceae</taxon>
        <taxon>Morella</taxon>
    </lineage>
</organism>
<dbReference type="PANTHER" id="PTHR47067">
    <property type="entry name" value="TPX2 (TARGETING PROTEIN FOR XKLP2) PROTEIN FAMILY-RELATED"/>
    <property type="match status" value="1"/>
</dbReference>
<dbReference type="EMBL" id="RXIC02000024">
    <property type="protein sequence ID" value="KAB1210949.1"/>
    <property type="molecule type" value="Genomic_DNA"/>
</dbReference>
<evidence type="ECO:0000256" key="1">
    <source>
        <dbReference type="SAM" id="MobiDB-lite"/>
    </source>
</evidence>